<dbReference type="AlphaFoldDB" id="A0A081NI37"/>
<organism evidence="1 2">
    <name type="scientific">Endozoicomonas numazuensis</name>
    <dbReference type="NCBI Taxonomy" id="1137799"/>
    <lineage>
        <taxon>Bacteria</taxon>
        <taxon>Pseudomonadati</taxon>
        <taxon>Pseudomonadota</taxon>
        <taxon>Gammaproteobacteria</taxon>
        <taxon>Oceanospirillales</taxon>
        <taxon>Endozoicomonadaceae</taxon>
        <taxon>Endozoicomonas</taxon>
    </lineage>
</organism>
<gene>
    <name evidence="1" type="ORF">GZ78_11115</name>
</gene>
<reference evidence="1 2" key="1">
    <citation type="submission" date="2014-06" db="EMBL/GenBank/DDBJ databases">
        <title>Whole Genome Sequences of Three Symbiotic Endozoicomonas Bacteria.</title>
        <authorList>
            <person name="Neave M.J."/>
            <person name="Apprill A."/>
            <person name="Voolstra C.R."/>
        </authorList>
    </citation>
    <scope>NUCLEOTIDE SEQUENCE [LARGE SCALE GENOMIC DNA]</scope>
    <source>
        <strain evidence="1 2">DSM 25634</strain>
    </source>
</reference>
<comment type="caution">
    <text evidence="1">The sequence shown here is derived from an EMBL/GenBank/DDBJ whole genome shotgun (WGS) entry which is preliminary data.</text>
</comment>
<dbReference type="InterPro" id="IPR009858">
    <property type="entry name" value="DUF1415"/>
</dbReference>
<name>A0A081NI37_9GAMM</name>
<dbReference type="RefSeq" id="WP_034835193.1">
    <property type="nucleotide sequence ID" value="NZ_JOKH01000002.1"/>
</dbReference>
<dbReference type="OrthoDB" id="277390at2"/>
<dbReference type="eggNOG" id="COG3310">
    <property type="taxonomic scope" value="Bacteria"/>
</dbReference>
<dbReference type="Pfam" id="PF07209">
    <property type="entry name" value="DUF1415"/>
    <property type="match status" value="1"/>
</dbReference>
<dbReference type="Proteomes" id="UP000028073">
    <property type="component" value="Unassembled WGS sequence"/>
</dbReference>
<evidence type="ECO:0000313" key="1">
    <source>
        <dbReference type="EMBL" id="KEQ18110.1"/>
    </source>
</evidence>
<proteinExistence type="predicted"/>
<protein>
    <submittedName>
        <fullName evidence="1">Uncharacterized protein</fullName>
    </submittedName>
</protein>
<sequence>MSKEIEAVRQWLKEVVIGLNLCPFAAWPEQHNQIRITLSTDTTEEALLETLQSELTLADETPASELETTLIVIPDMLQHFDDYNQFLHHVDALLRGFHWEGKFQVASFHPQYCFADTHPEDDENLTNRSPYPLLHIIREDSLEKAIANYPDPDGIPDRNIEQMNTLTMDEKLKLFPYLFAKADKD</sequence>
<keyword evidence="2" id="KW-1185">Reference proteome</keyword>
<accession>A0A081NI37</accession>
<dbReference type="EMBL" id="JOKH01000002">
    <property type="protein sequence ID" value="KEQ18110.1"/>
    <property type="molecule type" value="Genomic_DNA"/>
</dbReference>
<evidence type="ECO:0000313" key="2">
    <source>
        <dbReference type="Proteomes" id="UP000028073"/>
    </source>
</evidence>